<gene>
    <name evidence="1" type="ORF">E6W99_09090</name>
</gene>
<reference evidence="1 2" key="1">
    <citation type="submission" date="2019-04" db="EMBL/GenBank/DDBJ databases">
        <title>Bacillus sediminilitoris sp. nov., isolated from a tidal flat sediment on the East China Sea.</title>
        <authorList>
            <person name="Wei Y."/>
            <person name="Mao H."/>
            <person name="Fang J."/>
        </authorList>
    </citation>
    <scope>NUCLEOTIDE SEQUENCE [LARGE SCALE GENOMIC DNA]</scope>
    <source>
        <strain evidence="1 2">DSL-17</strain>
    </source>
</reference>
<accession>A0A4S4BZ31</accession>
<keyword evidence="2" id="KW-1185">Reference proteome</keyword>
<evidence type="ECO:0000313" key="1">
    <source>
        <dbReference type="EMBL" id="THF80546.1"/>
    </source>
</evidence>
<proteinExistence type="predicted"/>
<dbReference type="AlphaFoldDB" id="A0A4S4BZ31"/>
<name>A0A4S4BZ31_9BACI</name>
<dbReference type="EMBL" id="SSNT01000006">
    <property type="protein sequence ID" value="THF80546.1"/>
    <property type="molecule type" value="Genomic_DNA"/>
</dbReference>
<organism evidence="1 2">
    <name type="scientific">Metabacillus sediminilitoris</name>
    <dbReference type="NCBI Taxonomy" id="2567941"/>
    <lineage>
        <taxon>Bacteria</taxon>
        <taxon>Bacillati</taxon>
        <taxon>Bacillota</taxon>
        <taxon>Bacilli</taxon>
        <taxon>Bacillales</taxon>
        <taxon>Bacillaceae</taxon>
        <taxon>Metabacillus</taxon>
    </lineage>
</organism>
<protein>
    <submittedName>
        <fullName evidence="1">Uncharacterized protein</fullName>
    </submittedName>
</protein>
<evidence type="ECO:0000313" key="2">
    <source>
        <dbReference type="Proteomes" id="UP000310334"/>
    </source>
</evidence>
<dbReference type="InterPro" id="IPR027417">
    <property type="entry name" value="P-loop_NTPase"/>
</dbReference>
<dbReference type="OrthoDB" id="116421at2"/>
<dbReference type="SUPFAM" id="SSF53795">
    <property type="entry name" value="PEP carboxykinase-like"/>
    <property type="match status" value="1"/>
</dbReference>
<dbReference type="RefSeq" id="WP_136353061.1">
    <property type="nucleotide sequence ID" value="NZ_CP046266.1"/>
</dbReference>
<dbReference type="Gene3D" id="3.40.50.300">
    <property type="entry name" value="P-loop containing nucleotide triphosphate hydrolases"/>
    <property type="match status" value="1"/>
</dbReference>
<comment type="caution">
    <text evidence="1">The sequence shown here is derived from an EMBL/GenBank/DDBJ whole genome shotgun (WGS) entry which is preliminary data.</text>
</comment>
<sequence length="261" mass="30219">MKESIVKIGEHVFHIKNRSFLYRDFFRHNFIHMVDDEHQAIHMTIDIMTGFGIPFLNDEVKTTKEKNKLIFERADYLIEVDQEFSHAIIHVNNDLSLKHALMNLYSCFIVHINWGLLIHSSCVVERNKAHIFTGQSGAGKSTAAQLSYPRTLLSDEATILKITGDELIVFDSPFRSEMNEKSAKESYSLGSIQLLNQSVTNRRTEVAKSDSLLLLLDKVFYWTYDPEETKNIFKLLKCVVDNVPVYDLHFQKNDAFWELIS</sequence>
<dbReference type="Proteomes" id="UP000310334">
    <property type="component" value="Unassembled WGS sequence"/>
</dbReference>